<protein>
    <recommendedName>
        <fullName evidence="3">AP complex mu/sigma subunit domain-containing protein</fullName>
    </recommendedName>
</protein>
<keyword evidence="2" id="KW-1185">Reference proteome</keyword>
<dbReference type="GO" id="GO:0005770">
    <property type="term" value="C:late endosome"/>
    <property type="evidence" value="ECO:0007669"/>
    <property type="project" value="TreeGrafter"/>
</dbReference>
<dbReference type="InParanoid" id="A0A0G4E8R0"/>
<dbReference type="GO" id="GO:0005764">
    <property type="term" value="C:lysosome"/>
    <property type="evidence" value="ECO:0007669"/>
    <property type="project" value="TreeGrafter"/>
</dbReference>
<dbReference type="Pfam" id="PF15001">
    <property type="entry name" value="AP-5_subunit_s1"/>
    <property type="match status" value="1"/>
</dbReference>
<organism evidence="1 2">
    <name type="scientific">Vitrella brassicaformis (strain CCMP3155)</name>
    <dbReference type="NCBI Taxonomy" id="1169540"/>
    <lineage>
        <taxon>Eukaryota</taxon>
        <taxon>Sar</taxon>
        <taxon>Alveolata</taxon>
        <taxon>Colpodellida</taxon>
        <taxon>Vitrellaceae</taxon>
        <taxon>Vitrella</taxon>
    </lineage>
</organism>
<evidence type="ECO:0000313" key="1">
    <source>
        <dbReference type="EMBL" id="CEL92266.1"/>
    </source>
</evidence>
<dbReference type="GO" id="GO:0005829">
    <property type="term" value="C:cytosol"/>
    <property type="evidence" value="ECO:0007669"/>
    <property type="project" value="TreeGrafter"/>
</dbReference>
<evidence type="ECO:0000313" key="2">
    <source>
        <dbReference type="Proteomes" id="UP000041254"/>
    </source>
</evidence>
<dbReference type="InterPro" id="IPR029392">
    <property type="entry name" value="AP-5_subunit_s1"/>
</dbReference>
<dbReference type="PANTHER" id="PTHR16120">
    <property type="entry name" value="AP-5 COMPLEX SUBUNIT SIGMA-1"/>
    <property type="match status" value="1"/>
</dbReference>
<reference evidence="1 2" key="1">
    <citation type="submission" date="2014-11" db="EMBL/GenBank/DDBJ databases">
        <authorList>
            <person name="Zhu J."/>
            <person name="Qi W."/>
            <person name="Song R."/>
        </authorList>
    </citation>
    <scope>NUCLEOTIDE SEQUENCE [LARGE SCALE GENOMIC DNA]</scope>
</reference>
<name>A0A0G4E8R0_VITBC</name>
<dbReference type="OrthoDB" id="332930at2759"/>
<dbReference type="VEuPathDB" id="CryptoDB:Vbra_10992"/>
<evidence type="ECO:0008006" key="3">
    <source>
        <dbReference type="Google" id="ProtNLM"/>
    </source>
</evidence>
<dbReference type="EMBL" id="CDMY01000061">
    <property type="protein sequence ID" value="CEL92266.1"/>
    <property type="molecule type" value="Genomic_DNA"/>
</dbReference>
<dbReference type="AlphaFoldDB" id="A0A0G4E8R0"/>
<accession>A0A0G4E8R0</accession>
<dbReference type="GO" id="GO:0000724">
    <property type="term" value="P:double-strand break repair via homologous recombination"/>
    <property type="evidence" value="ECO:0007669"/>
    <property type="project" value="InterPro"/>
</dbReference>
<dbReference type="OMA" id="VVWKHVE"/>
<gene>
    <name evidence="1" type="ORF">Vbra_10992</name>
</gene>
<sequence>MVYGLMIHSVDSSHRLFFSIFYSPEGNDGQKKTRQQTIMRRILEEHLFQTQCASDAPPKPVPKGRMHFPSPMTHSSAALPSGAAAADDDWFLRLYANTDSGSRRSSPPAAAADITEGILRFQPSPLFQTPKLVVWKQMDKVAYTLICEPLDNVLLATTFLTLFVHVMIEHFRPFQPGSGMGMPMGLPVPMAAKRQQHNVIAEEFLARPDDILVILHHLLPGGQLSFTNLSLCTYLKGRINVMLAQKV</sequence>
<proteinExistence type="predicted"/>
<dbReference type="GO" id="GO:0016197">
    <property type="term" value="P:endosomal transport"/>
    <property type="evidence" value="ECO:0007669"/>
    <property type="project" value="InterPro"/>
</dbReference>
<dbReference type="PANTHER" id="PTHR16120:SF0">
    <property type="entry name" value="AP-5 COMPLEX SUBUNIT SIGMA-1"/>
    <property type="match status" value="1"/>
</dbReference>
<dbReference type="GO" id="GO:0030119">
    <property type="term" value="C:AP-type membrane coat adaptor complex"/>
    <property type="evidence" value="ECO:0007669"/>
    <property type="project" value="InterPro"/>
</dbReference>
<dbReference type="PhylomeDB" id="A0A0G4E8R0"/>
<dbReference type="Proteomes" id="UP000041254">
    <property type="component" value="Unassembled WGS sequence"/>
</dbReference>